<dbReference type="Proteomes" id="UP000018211">
    <property type="component" value="Unassembled WGS sequence"/>
</dbReference>
<dbReference type="RefSeq" id="WP_022613038.1">
    <property type="nucleotide sequence ID" value="NZ_LK391965.1"/>
</dbReference>
<accession>A0AAV2VVF1</accession>
<dbReference type="SMART" id="SM00866">
    <property type="entry name" value="UTRA"/>
    <property type="match status" value="1"/>
</dbReference>
<evidence type="ECO:0000313" key="5">
    <source>
        <dbReference type="EMBL" id="CCO48600.1"/>
    </source>
</evidence>
<name>A0AAV2VVF1_9VIBR</name>
<comment type="caution">
    <text evidence="5">The sequence shown here is derived from an EMBL/GenBank/DDBJ whole genome shotgun (WGS) entry which is preliminary data.</text>
</comment>
<dbReference type="Gene3D" id="3.40.1410.10">
    <property type="entry name" value="Chorismate lyase-like"/>
    <property type="match status" value="1"/>
</dbReference>
<dbReference type="AlphaFoldDB" id="A0AAV2VVF1"/>
<dbReference type="Pfam" id="PF07702">
    <property type="entry name" value="UTRA"/>
    <property type="match status" value="1"/>
</dbReference>
<evidence type="ECO:0000256" key="2">
    <source>
        <dbReference type="ARBA" id="ARBA00023125"/>
    </source>
</evidence>
<dbReference type="GO" id="GO:0003677">
    <property type="term" value="F:DNA binding"/>
    <property type="evidence" value="ECO:0007669"/>
    <property type="project" value="UniProtKB-KW"/>
</dbReference>
<protein>
    <submittedName>
        <fullName evidence="5">UbiC transcription regulator-associated</fullName>
    </submittedName>
</protein>
<dbReference type="GO" id="GO:0045892">
    <property type="term" value="P:negative regulation of DNA-templated transcription"/>
    <property type="evidence" value="ECO:0007669"/>
    <property type="project" value="TreeGrafter"/>
</dbReference>
<sequence>MNKPTHFLPLYMQVKELLIQRLIDKVWLPGSPLPSEFQLADELQVSQGTVRKALDELAAEKLVVRRQGKGTYVAEHTQEQPLYHFFRLVDLQGKRHLPESRILDFNRYPATRLESDSLSIPDEEQVIRITRVRALEGVPVIYETVSLPDRLFSNMPLSDDLPNTLYSYYQREFGLSVVKVVEKLRAVLAKEDEKTHLEIDEGTPLLEATRIAYALNGEAVELRVTRCHTEQHCYLNELS</sequence>
<proteinExistence type="predicted"/>
<evidence type="ECO:0000259" key="4">
    <source>
        <dbReference type="PROSITE" id="PS50949"/>
    </source>
</evidence>
<dbReference type="SUPFAM" id="SSF64288">
    <property type="entry name" value="Chorismate lyase-like"/>
    <property type="match status" value="1"/>
</dbReference>
<dbReference type="InterPro" id="IPR000524">
    <property type="entry name" value="Tscrpt_reg_HTH_GntR"/>
</dbReference>
<dbReference type="Pfam" id="PF00392">
    <property type="entry name" value="GntR"/>
    <property type="match status" value="1"/>
</dbReference>
<keyword evidence="2" id="KW-0238">DNA-binding</keyword>
<evidence type="ECO:0000313" key="6">
    <source>
        <dbReference type="Proteomes" id="UP000018211"/>
    </source>
</evidence>
<dbReference type="CDD" id="cd07377">
    <property type="entry name" value="WHTH_GntR"/>
    <property type="match status" value="1"/>
</dbReference>
<evidence type="ECO:0000256" key="1">
    <source>
        <dbReference type="ARBA" id="ARBA00023015"/>
    </source>
</evidence>
<keyword evidence="3" id="KW-0804">Transcription</keyword>
<organism evidence="5 6">
    <name type="scientific">Vibrio nigripulchritudo SOn1</name>
    <dbReference type="NCBI Taxonomy" id="1238450"/>
    <lineage>
        <taxon>Bacteria</taxon>
        <taxon>Pseudomonadati</taxon>
        <taxon>Pseudomonadota</taxon>
        <taxon>Gammaproteobacteria</taxon>
        <taxon>Vibrionales</taxon>
        <taxon>Vibrionaceae</taxon>
        <taxon>Vibrio</taxon>
    </lineage>
</organism>
<dbReference type="InterPro" id="IPR011663">
    <property type="entry name" value="UTRA"/>
</dbReference>
<reference evidence="5 6" key="1">
    <citation type="journal article" date="2013" name="ISME J.">
        <title>Comparative genomics of pathogenic lineages of Vibrio nigripulchritudo identifies virulence-associated traits.</title>
        <authorList>
            <person name="Goudenege D."/>
            <person name="Labreuche Y."/>
            <person name="Krin E."/>
            <person name="Ansquer D."/>
            <person name="Mangenot S."/>
            <person name="Calteau A."/>
            <person name="Medigue C."/>
            <person name="Mazel D."/>
            <person name="Polz M.F."/>
            <person name="Le Roux F."/>
        </authorList>
    </citation>
    <scope>NUCLEOTIDE SEQUENCE [LARGE SCALE GENOMIC DNA]</scope>
    <source>
        <strain evidence="5 6">SOn1</strain>
    </source>
</reference>
<dbReference type="PANTHER" id="PTHR44846">
    <property type="entry name" value="MANNOSYL-D-GLYCERATE TRANSPORT/METABOLISM SYSTEM REPRESSOR MNGR-RELATED"/>
    <property type="match status" value="1"/>
</dbReference>
<gene>
    <name evidence="5" type="ORF">VIBNISOn1_560137</name>
</gene>
<dbReference type="Gene3D" id="1.10.10.10">
    <property type="entry name" value="Winged helix-like DNA-binding domain superfamily/Winged helix DNA-binding domain"/>
    <property type="match status" value="1"/>
</dbReference>
<dbReference type="InterPro" id="IPR036390">
    <property type="entry name" value="WH_DNA-bd_sf"/>
</dbReference>
<feature type="domain" description="HTH gntR-type" evidence="4">
    <location>
        <begin position="8"/>
        <end position="76"/>
    </location>
</feature>
<dbReference type="GO" id="GO:0003700">
    <property type="term" value="F:DNA-binding transcription factor activity"/>
    <property type="evidence" value="ECO:0007669"/>
    <property type="project" value="InterPro"/>
</dbReference>
<dbReference type="InterPro" id="IPR050679">
    <property type="entry name" value="Bact_HTH_transcr_reg"/>
</dbReference>
<evidence type="ECO:0000256" key="3">
    <source>
        <dbReference type="ARBA" id="ARBA00023163"/>
    </source>
</evidence>
<dbReference type="InterPro" id="IPR028978">
    <property type="entry name" value="Chorismate_lyase_/UTRA_dom_sf"/>
</dbReference>
<dbReference type="SUPFAM" id="SSF46785">
    <property type="entry name" value="Winged helix' DNA-binding domain"/>
    <property type="match status" value="1"/>
</dbReference>
<dbReference type="EMBL" id="CAOF01000149">
    <property type="protein sequence ID" value="CCO48600.1"/>
    <property type="molecule type" value="Genomic_DNA"/>
</dbReference>
<dbReference type="PRINTS" id="PR00035">
    <property type="entry name" value="HTHGNTR"/>
</dbReference>
<keyword evidence="1" id="KW-0805">Transcription regulation</keyword>
<dbReference type="SMART" id="SM00345">
    <property type="entry name" value="HTH_GNTR"/>
    <property type="match status" value="1"/>
</dbReference>
<dbReference type="PANTHER" id="PTHR44846:SF1">
    <property type="entry name" value="MANNOSYL-D-GLYCERATE TRANSPORT_METABOLISM SYSTEM REPRESSOR MNGR-RELATED"/>
    <property type="match status" value="1"/>
</dbReference>
<dbReference type="InterPro" id="IPR036388">
    <property type="entry name" value="WH-like_DNA-bd_sf"/>
</dbReference>
<dbReference type="PROSITE" id="PS50949">
    <property type="entry name" value="HTH_GNTR"/>
    <property type="match status" value="1"/>
</dbReference>